<organism evidence="2 3">
    <name type="scientific">Mycetocola reblochoni</name>
    <dbReference type="NCBI Taxonomy" id="331618"/>
    <lineage>
        <taxon>Bacteria</taxon>
        <taxon>Bacillati</taxon>
        <taxon>Actinomycetota</taxon>
        <taxon>Actinomycetes</taxon>
        <taxon>Micrococcales</taxon>
        <taxon>Microbacteriaceae</taxon>
        <taxon>Mycetocola</taxon>
    </lineage>
</organism>
<dbReference type="EMBL" id="RCUW01000009">
    <property type="protein sequence ID" value="RLP68394.1"/>
    <property type="molecule type" value="Genomic_DNA"/>
</dbReference>
<proteinExistence type="predicted"/>
<dbReference type="InterPro" id="IPR010359">
    <property type="entry name" value="IrrE_HExxH"/>
</dbReference>
<dbReference type="AlphaFoldDB" id="A0A3L6ZK64"/>
<name>A0A3L6ZK64_9MICO</name>
<protein>
    <submittedName>
        <fullName evidence="2">ImmA/IrrE family metallo-endopeptidase</fullName>
    </submittedName>
</protein>
<gene>
    <name evidence="2" type="ORF">D9V30_10415</name>
</gene>
<comment type="caution">
    <text evidence="2">The sequence shown here is derived from an EMBL/GenBank/DDBJ whole genome shotgun (WGS) entry which is preliminary data.</text>
</comment>
<feature type="domain" description="IrrE N-terminal-like" evidence="1">
    <location>
        <begin position="32"/>
        <end position="115"/>
    </location>
</feature>
<accession>A0A3L6ZK64</accession>
<dbReference type="Gene3D" id="1.10.10.2910">
    <property type="match status" value="1"/>
</dbReference>
<evidence type="ECO:0000313" key="2">
    <source>
        <dbReference type="EMBL" id="RLP68394.1"/>
    </source>
</evidence>
<evidence type="ECO:0000259" key="1">
    <source>
        <dbReference type="Pfam" id="PF06114"/>
    </source>
</evidence>
<evidence type="ECO:0000313" key="3">
    <source>
        <dbReference type="Proteomes" id="UP000275395"/>
    </source>
</evidence>
<sequence length="133" mass="15212">MIGGVVRELVAYAARRGLSIHGAHLPDPYLGYYEHAQARIWYSLDLTRAERRVVVAHELGHARYGHTCDSPREERQADRFAAQLLIRPRDYEQAERVSADAHAIAEELNVTPRLVEVYRVHCLHQIKPLLSHA</sequence>
<dbReference type="Pfam" id="PF06114">
    <property type="entry name" value="Peptidase_M78"/>
    <property type="match status" value="1"/>
</dbReference>
<reference evidence="2 3" key="1">
    <citation type="submission" date="2018-10" db="EMBL/GenBank/DDBJ databases">
        <authorList>
            <person name="Li J."/>
        </authorList>
    </citation>
    <scope>NUCLEOTIDE SEQUENCE [LARGE SCALE GENOMIC DNA]</scope>
    <source>
        <strain evidence="2 3">JCM 30549</strain>
    </source>
</reference>
<dbReference type="Proteomes" id="UP000275395">
    <property type="component" value="Unassembled WGS sequence"/>
</dbReference>
<dbReference type="RefSeq" id="WP_121657649.1">
    <property type="nucleotide sequence ID" value="NZ_RCUW01000009.1"/>
</dbReference>